<dbReference type="GO" id="GO:0004755">
    <property type="term" value="F:saccharopine dehydrogenase (NADP+, L-glutamate-forming) activity"/>
    <property type="evidence" value="ECO:0007669"/>
    <property type="project" value="UniProtKB-EC"/>
</dbReference>
<accession>A0A3G2SB36</accession>
<dbReference type="FunFam" id="2.30.140.10:FF:000001">
    <property type="entry name" value="SPE3p Spermidine synthase"/>
    <property type="match status" value="1"/>
</dbReference>
<sequence length="763" mass="83577">MSSNVVLTHPLIRDGWFREESPQWPGQAMSLRVRRILHHEKSLFQDVLVFESETYGNVLVLDGAIQCTERDEFSYQEMIAHLPINSHPNPRRVLVIGGGDGGVLREIVKHDMVEEAVLCDIDEAVPRVSKQYLPRMAEGLSHPKSRVIIGDGFAFLKDPQNQGSFDVIITDSSDPDGPAEVLFQKPYFELLKGALRPGGHISTQAESMWLHLQLIRSLTQSTKELFPVADYAYTMIPTYPCGQIGFVVCSLDPERNVREPLRTVPHCSYYNNDIHRAAFVLPQFAHRVIMDGEPAPAPVVATGDVKRRRTDASKPKSVLVLGSGYVAAPVIEYLLRFPELSVTIGSARHAAKLGAQFPKARTVQVDVQDAQALSAAIQPHDLVISLIPYTHHAAVIRAACQHKVDVVTTSYVSDAIRALEPEIQAAGITVMNEIGLDPGLDHLYAVKAIADIHQAGGQVQSFRSFCGGLPAPEAATNPLGYKFSWSSRGVLLALRNTAKFVRDHAVQTVSGLDLMATAQPYHILPSLALVAYANRDSTPFREWYGIPEAAECIRGTLRYQGFPELVLALVRLGFLDETSQDWLAAPGLTWSQLAARLVGTQADEASLRRGIEERTGASELVIEGLRWLGLFSDDAVTVGGLPEQLAAKSGNLLDTLCVRLEGKCAYAPGERDMVLLQHRFGVVTKDGAHKTLTSTLLDYGVPNGTTAMARLVGLPCAIAARLVLERHPALKKTGIIVPYSLDVAEPIRLELVQEGVALEEQWL</sequence>
<evidence type="ECO:0000256" key="1">
    <source>
        <dbReference type="ARBA" id="ARBA00007867"/>
    </source>
</evidence>
<dbReference type="FunFam" id="3.40.50.720:FF:000072">
    <property type="entry name" value="Saccharopine dehydrogenase [NADP(+), L-glutamate-forming]"/>
    <property type="match status" value="1"/>
</dbReference>
<dbReference type="Gene3D" id="3.30.360.10">
    <property type="entry name" value="Dihydrodipicolinate Reductase, domain 2"/>
    <property type="match status" value="1"/>
</dbReference>
<dbReference type="InterPro" id="IPR037163">
    <property type="entry name" value="Spermidine_synt_N_sf"/>
</dbReference>
<dbReference type="InterPro" id="IPR001045">
    <property type="entry name" value="Spermi_synthase"/>
</dbReference>
<evidence type="ECO:0000256" key="3">
    <source>
        <dbReference type="ARBA" id="ARBA00022857"/>
    </source>
</evidence>
<dbReference type="SUPFAM" id="SSF55347">
    <property type="entry name" value="Glyceraldehyde-3-phosphate dehydrogenase-like, C-terminal domain"/>
    <property type="match status" value="1"/>
</dbReference>
<dbReference type="GO" id="GO:0019878">
    <property type="term" value="P:lysine biosynthetic process via aminoadipic acid"/>
    <property type="evidence" value="ECO:0007669"/>
    <property type="project" value="TreeGrafter"/>
</dbReference>
<evidence type="ECO:0000313" key="9">
    <source>
        <dbReference type="EMBL" id="AYO44499.1"/>
    </source>
</evidence>
<dbReference type="GO" id="GO:0015940">
    <property type="term" value="P:pantothenate biosynthetic process"/>
    <property type="evidence" value="ECO:0007669"/>
    <property type="project" value="UniProtKB-ARBA"/>
</dbReference>
<evidence type="ECO:0000259" key="8">
    <source>
        <dbReference type="PROSITE" id="PS51006"/>
    </source>
</evidence>
<dbReference type="InterPro" id="IPR030374">
    <property type="entry name" value="PABS"/>
</dbReference>
<dbReference type="OrthoDB" id="10059875at2759"/>
<evidence type="ECO:0000256" key="7">
    <source>
        <dbReference type="RuleBase" id="RU003836"/>
    </source>
</evidence>
<dbReference type="PANTHER" id="PTHR11133:SF22">
    <property type="entry name" value="ALPHA-AMINOADIPIC SEMIALDEHYDE SYNTHASE, MITOCHONDRIAL"/>
    <property type="match status" value="1"/>
</dbReference>
<dbReference type="SUPFAM" id="SSF53335">
    <property type="entry name" value="S-adenosyl-L-methionine-dependent methyltransferases"/>
    <property type="match status" value="1"/>
</dbReference>
<dbReference type="InterPro" id="IPR051168">
    <property type="entry name" value="AASS"/>
</dbReference>
<dbReference type="InterPro" id="IPR035246">
    <property type="entry name" value="Spermidine_synt_N"/>
</dbReference>
<keyword evidence="10" id="KW-1185">Reference proteome</keyword>
<reference evidence="9 10" key="1">
    <citation type="submission" date="2018-10" db="EMBL/GenBank/DDBJ databases">
        <title>Complete genome sequence of Malassezia restricta CBS 7877.</title>
        <authorList>
            <person name="Morand S.C."/>
            <person name="Bertignac M."/>
            <person name="Iltis A."/>
            <person name="Kolder I."/>
            <person name="Pirovano W."/>
            <person name="Jourdain R."/>
            <person name="Clavaud C."/>
        </authorList>
    </citation>
    <scope>NUCLEOTIDE SEQUENCE [LARGE SCALE GENOMIC DNA]</scope>
    <source>
        <strain evidence="9 10">CBS 7877</strain>
    </source>
</reference>
<keyword evidence="2 6" id="KW-0808">Transferase</keyword>
<dbReference type="PROSITE" id="PS51006">
    <property type="entry name" value="PABS_2"/>
    <property type="match status" value="1"/>
</dbReference>
<name>A0A3G2SB36_MALR7</name>
<keyword evidence="5" id="KW-0457">Lysine biosynthesis</keyword>
<comment type="similarity">
    <text evidence="1 7">Belongs to the spermidine/spermine synthase family.</text>
</comment>
<dbReference type="AlphaFoldDB" id="A0A3G2SB36"/>
<feature type="active site" description="Proton acceptor" evidence="6">
    <location>
        <position position="171"/>
    </location>
</feature>
<dbReference type="Gene3D" id="3.40.50.720">
    <property type="entry name" value="NAD(P)-binding Rossmann-like Domain"/>
    <property type="match status" value="1"/>
</dbReference>
<protein>
    <submittedName>
        <fullName evidence="9">Saccharopine dehydrogenase [NADP(+), L-glutamate-forming]</fullName>
        <ecNumber evidence="9">1.5.1.10</ecNumber>
    </submittedName>
</protein>
<dbReference type="InterPro" id="IPR032095">
    <property type="entry name" value="Sacchrp_dh-like_C"/>
</dbReference>
<dbReference type="NCBIfam" id="TIGR00417">
    <property type="entry name" value="speE"/>
    <property type="match status" value="1"/>
</dbReference>
<dbReference type="EC" id="1.5.1.10" evidence="9"/>
<dbReference type="Gene3D" id="2.30.140.10">
    <property type="entry name" value="Spermidine synthase, tetramerisation domain"/>
    <property type="match status" value="1"/>
</dbReference>
<evidence type="ECO:0000256" key="6">
    <source>
        <dbReference type="PROSITE-ProRule" id="PRU00354"/>
    </source>
</evidence>
<dbReference type="PROSITE" id="PS01330">
    <property type="entry name" value="PABS_1"/>
    <property type="match status" value="1"/>
</dbReference>
<keyword evidence="5" id="KW-0028">Amino-acid biosynthesis</keyword>
<dbReference type="VEuPathDB" id="FungiDB:DNF11_3549"/>
<dbReference type="Gene3D" id="1.10.1870.10">
    <property type="entry name" value="Domain 3, Saccharopine reductase"/>
    <property type="match status" value="1"/>
</dbReference>
<dbReference type="FunFam" id="3.40.50.150:FF:000013">
    <property type="entry name" value="Spermidine synthase"/>
    <property type="match status" value="1"/>
</dbReference>
<dbReference type="EMBL" id="CP033154">
    <property type="protein sequence ID" value="AYO44499.1"/>
    <property type="molecule type" value="Genomic_DNA"/>
</dbReference>
<evidence type="ECO:0000313" key="10">
    <source>
        <dbReference type="Proteomes" id="UP000269793"/>
    </source>
</evidence>
<dbReference type="GO" id="GO:0016765">
    <property type="term" value="F:transferase activity, transferring alkyl or aryl (other than methyl) groups"/>
    <property type="evidence" value="ECO:0007669"/>
    <property type="project" value="UniProtKB-ARBA"/>
</dbReference>
<keyword evidence="6" id="KW-0620">Polyamine biosynthesis</keyword>
<keyword evidence="3" id="KW-0521">NADP</keyword>
<dbReference type="NCBIfam" id="NF002010">
    <property type="entry name" value="PRK00811.1"/>
    <property type="match status" value="1"/>
</dbReference>
<dbReference type="CDD" id="cd02440">
    <property type="entry name" value="AdoMet_MTases"/>
    <property type="match status" value="1"/>
</dbReference>
<evidence type="ECO:0000256" key="2">
    <source>
        <dbReference type="ARBA" id="ARBA00022679"/>
    </source>
</evidence>
<dbReference type="GO" id="GO:0005737">
    <property type="term" value="C:cytoplasm"/>
    <property type="evidence" value="ECO:0007669"/>
    <property type="project" value="TreeGrafter"/>
</dbReference>
<evidence type="ECO:0000256" key="5">
    <source>
        <dbReference type="ARBA" id="ARBA00023154"/>
    </source>
</evidence>
<dbReference type="Gene3D" id="3.40.50.150">
    <property type="entry name" value="Vaccinia Virus protein VP39"/>
    <property type="match status" value="1"/>
</dbReference>
<dbReference type="InterPro" id="IPR005097">
    <property type="entry name" value="Sacchrp_dh_NADP-bd"/>
</dbReference>
<dbReference type="Pfam" id="PF01564">
    <property type="entry name" value="Spermine_synth"/>
    <property type="match status" value="1"/>
</dbReference>
<keyword evidence="4 9" id="KW-0560">Oxidoreductase</keyword>
<dbReference type="Pfam" id="PF03435">
    <property type="entry name" value="Sacchrp_dh_NADP"/>
    <property type="match status" value="1"/>
</dbReference>
<proteinExistence type="inferred from homology"/>
<gene>
    <name evidence="9" type="primary">lys9</name>
    <name evidence="9" type="ORF">DNF11_3549</name>
</gene>
<dbReference type="STRING" id="425264.A0A3G2SB36"/>
<dbReference type="Pfam" id="PF17284">
    <property type="entry name" value="Spermine_synt_N"/>
    <property type="match status" value="1"/>
</dbReference>
<dbReference type="GO" id="GO:0006596">
    <property type="term" value="P:polyamine biosynthetic process"/>
    <property type="evidence" value="ECO:0007669"/>
    <property type="project" value="UniProtKB-UniRule"/>
</dbReference>
<dbReference type="Proteomes" id="UP000269793">
    <property type="component" value="Chromosome VII"/>
</dbReference>
<dbReference type="InterPro" id="IPR036291">
    <property type="entry name" value="NAD(P)-bd_dom_sf"/>
</dbReference>
<dbReference type="FunFam" id="3.30.360.10:FF:000008">
    <property type="entry name" value="Alpha-aminoadipic semialdehyde synthase, mitochondrial"/>
    <property type="match status" value="1"/>
</dbReference>
<feature type="domain" description="PABS" evidence="8">
    <location>
        <begin position="14"/>
        <end position="251"/>
    </location>
</feature>
<dbReference type="InterPro" id="IPR030373">
    <property type="entry name" value="PABS_CS"/>
</dbReference>
<dbReference type="SUPFAM" id="SSF51735">
    <property type="entry name" value="NAD(P)-binding Rossmann-fold domains"/>
    <property type="match status" value="1"/>
</dbReference>
<dbReference type="HAMAP" id="MF_00198">
    <property type="entry name" value="Spermidine_synth"/>
    <property type="match status" value="1"/>
</dbReference>
<dbReference type="Pfam" id="PF16653">
    <property type="entry name" value="Sacchrp_dh_C"/>
    <property type="match status" value="1"/>
</dbReference>
<evidence type="ECO:0000256" key="4">
    <source>
        <dbReference type="ARBA" id="ARBA00023002"/>
    </source>
</evidence>
<organism evidence="9 10">
    <name type="scientific">Malassezia restricta (strain ATCC 96810 / NBRC 103918 / CBS 7877)</name>
    <name type="common">Seborrheic dermatitis infection agent</name>
    <dbReference type="NCBI Taxonomy" id="425264"/>
    <lineage>
        <taxon>Eukaryota</taxon>
        <taxon>Fungi</taxon>
        <taxon>Dikarya</taxon>
        <taxon>Basidiomycota</taxon>
        <taxon>Ustilaginomycotina</taxon>
        <taxon>Malasseziomycetes</taxon>
        <taxon>Malasseziales</taxon>
        <taxon>Malasseziaceae</taxon>
        <taxon>Malassezia</taxon>
    </lineage>
</organism>
<dbReference type="InterPro" id="IPR029063">
    <property type="entry name" value="SAM-dependent_MTases_sf"/>
</dbReference>
<dbReference type="PANTHER" id="PTHR11133">
    <property type="entry name" value="SACCHAROPINE DEHYDROGENASE"/>
    <property type="match status" value="1"/>
</dbReference>